<keyword evidence="2" id="KW-1185">Reference proteome</keyword>
<protein>
    <submittedName>
        <fullName evidence="1">Uncharacterized protein</fullName>
    </submittedName>
</protein>
<dbReference type="EMBL" id="CP062310">
    <property type="protein sequence ID" value="QOJ78196.1"/>
    <property type="molecule type" value="Genomic_DNA"/>
</dbReference>
<reference evidence="1 2" key="1">
    <citation type="submission" date="2020-10" db="EMBL/GenBank/DDBJ databases">
        <title>Thermofilum lucidum 3507LT sp. nov. a novel member of Thermofilaceae family isolated from Chile hot spring, and proposal of description order Thermofilales.</title>
        <authorList>
            <person name="Zayulina K.S."/>
            <person name="Elcheninov A.G."/>
            <person name="Toshchakov S.V."/>
            <person name="Kublanov I.V."/>
        </authorList>
    </citation>
    <scope>NUCLEOTIDE SEQUENCE [LARGE SCALE GENOMIC DNA]</scope>
    <source>
        <strain evidence="1 2">3507LT</strain>
    </source>
</reference>
<dbReference type="InParanoid" id="A0A7L9FGZ9"/>
<dbReference type="GeneID" id="59149287"/>
<dbReference type="AlphaFoldDB" id="A0A7L9FGZ9"/>
<evidence type="ECO:0000313" key="1">
    <source>
        <dbReference type="EMBL" id="QOJ78196.1"/>
    </source>
</evidence>
<dbReference type="RefSeq" id="WP_192818168.1">
    <property type="nucleotide sequence ID" value="NZ_CP062310.1"/>
</dbReference>
<name>A0A7L9FGZ9_9CREN</name>
<evidence type="ECO:0000313" key="2">
    <source>
        <dbReference type="Proteomes" id="UP000594121"/>
    </source>
</evidence>
<organism evidence="1 2">
    <name type="scientific">Infirmifilum lucidum</name>
    <dbReference type="NCBI Taxonomy" id="2776706"/>
    <lineage>
        <taxon>Archaea</taxon>
        <taxon>Thermoproteota</taxon>
        <taxon>Thermoprotei</taxon>
        <taxon>Thermofilales</taxon>
        <taxon>Thermofilaceae</taxon>
        <taxon>Infirmifilum</taxon>
    </lineage>
</organism>
<gene>
    <name evidence="1" type="ORF">IG193_05285</name>
</gene>
<dbReference type="Proteomes" id="UP000594121">
    <property type="component" value="Chromosome"/>
</dbReference>
<accession>A0A7L9FGZ9</accession>
<proteinExistence type="predicted"/>
<dbReference type="KEGG" id="thel:IG193_05285"/>
<sequence>MELDNKRLVARTLEIAESLASLEGLSPPDVTVVVVDNIYKPRLRLMDGLDVDLVGNTILIEKSTPDNILYRVLVGVFFLSYWHTFKASNPAMAQELARKHFFKALVALFKDHP</sequence>